<dbReference type="PANTHER" id="PTHR30193">
    <property type="entry name" value="ABC TRANSPORTER PERMEASE PROTEIN"/>
    <property type="match status" value="1"/>
</dbReference>
<dbReference type="InterPro" id="IPR051393">
    <property type="entry name" value="ABC_transporter_permease"/>
</dbReference>
<comment type="subcellular location">
    <subcellularLocation>
        <location evidence="1 7">Cell membrane</location>
        <topology evidence="1 7">Multi-pass membrane protein</topology>
    </subcellularLocation>
</comment>
<evidence type="ECO:0000256" key="2">
    <source>
        <dbReference type="ARBA" id="ARBA00022448"/>
    </source>
</evidence>
<evidence type="ECO:0000259" key="8">
    <source>
        <dbReference type="PROSITE" id="PS50928"/>
    </source>
</evidence>
<feature type="domain" description="ABC transmembrane type-1" evidence="8">
    <location>
        <begin position="64"/>
        <end position="275"/>
    </location>
</feature>
<reference evidence="10" key="1">
    <citation type="submission" date="2017-11" db="EMBL/GenBank/DDBJ databases">
        <authorList>
            <person name="Zhu W."/>
        </authorList>
    </citation>
    <scope>NUCLEOTIDE SEQUENCE [LARGE SCALE GENOMIC DNA]</scope>
    <source>
        <strain evidence="10">CAU 1051</strain>
    </source>
</reference>
<feature type="transmembrane region" description="Helical" evidence="7">
    <location>
        <begin position="202"/>
        <end position="219"/>
    </location>
</feature>
<evidence type="ECO:0000313" key="9">
    <source>
        <dbReference type="EMBL" id="RDW20670.1"/>
    </source>
</evidence>
<dbReference type="OrthoDB" id="9788108at2"/>
<dbReference type="RefSeq" id="WP_115748782.1">
    <property type="nucleotide sequence ID" value="NZ_PIOD01000005.1"/>
</dbReference>
<dbReference type="EMBL" id="PIOD01000005">
    <property type="protein sequence ID" value="RDW20670.1"/>
    <property type="molecule type" value="Genomic_DNA"/>
</dbReference>
<gene>
    <name evidence="9" type="ORF">CWR45_05430</name>
</gene>
<feature type="transmembrane region" description="Helical" evidence="7">
    <location>
        <begin position="254"/>
        <end position="275"/>
    </location>
</feature>
<evidence type="ECO:0000256" key="4">
    <source>
        <dbReference type="ARBA" id="ARBA00022692"/>
    </source>
</evidence>
<feature type="transmembrane region" description="Helical" evidence="7">
    <location>
        <begin position="68"/>
        <end position="89"/>
    </location>
</feature>
<evidence type="ECO:0000256" key="1">
    <source>
        <dbReference type="ARBA" id="ARBA00004651"/>
    </source>
</evidence>
<sequence length="285" mass="32250">MYKARHAWGFLSIPLILLLLFTFIPSIAALALSFTNYNIFRPLEFVGFANYIEAFQDATFRKAMFNTVYYWLLVTPALVVLPIFVAILVNQKLKGVKLFRLIFYFPTLVSVVVTAILFSWLFAEQGIINYFLSFFGIDPFGWLTNTVTVMPALAIVTIWQGFGYYMLFYLAALQGVPKDLYEAAELDGAGFWRKHISITIPIIKPMIFFVAVISTMGAFKEFTLMLTMTKGGPLDASTTAVYLVFKEAFTNLEMGYASAISFILFALILIITLINQKLLDQNPNK</sequence>
<name>A0A3D8PWZ0_9BACI</name>
<dbReference type="PROSITE" id="PS50928">
    <property type="entry name" value="ABC_TM1"/>
    <property type="match status" value="1"/>
</dbReference>
<dbReference type="AlphaFoldDB" id="A0A3D8PWZ0"/>
<keyword evidence="6 7" id="KW-0472">Membrane</keyword>
<dbReference type="Pfam" id="PF00528">
    <property type="entry name" value="BPD_transp_1"/>
    <property type="match status" value="1"/>
</dbReference>
<keyword evidence="5 7" id="KW-1133">Transmembrane helix</keyword>
<evidence type="ECO:0000256" key="6">
    <source>
        <dbReference type="ARBA" id="ARBA00023136"/>
    </source>
</evidence>
<feature type="transmembrane region" description="Helical" evidence="7">
    <location>
        <begin position="101"/>
        <end position="122"/>
    </location>
</feature>
<dbReference type="GO" id="GO:0005886">
    <property type="term" value="C:plasma membrane"/>
    <property type="evidence" value="ECO:0007669"/>
    <property type="project" value="UniProtKB-SubCell"/>
</dbReference>
<dbReference type="InterPro" id="IPR000515">
    <property type="entry name" value="MetI-like"/>
</dbReference>
<keyword evidence="3" id="KW-1003">Cell membrane</keyword>
<dbReference type="CDD" id="cd06261">
    <property type="entry name" value="TM_PBP2"/>
    <property type="match status" value="1"/>
</dbReference>
<evidence type="ECO:0000313" key="10">
    <source>
        <dbReference type="Proteomes" id="UP000256520"/>
    </source>
</evidence>
<dbReference type="InterPro" id="IPR035906">
    <property type="entry name" value="MetI-like_sf"/>
</dbReference>
<keyword evidence="10" id="KW-1185">Reference proteome</keyword>
<dbReference type="PANTHER" id="PTHR30193:SF44">
    <property type="entry name" value="LACTOSE TRANSPORT SYSTEM PERMEASE PROTEIN LACF"/>
    <property type="match status" value="1"/>
</dbReference>
<dbReference type="Gene3D" id="1.10.3720.10">
    <property type="entry name" value="MetI-like"/>
    <property type="match status" value="1"/>
</dbReference>
<accession>A0A3D8PWZ0</accession>
<dbReference type="SUPFAM" id="SSF161098">
    <property type="entry name" value="MetI-like"/>
    <property type="match status" value="1"/>
</dbReference>
<evidence type="ECO:0000256" key="5">
    <source>
        <dbReference type="ARBA" id="ARBA00022989"/>
    </source>
</evidence>
<dbReference type="GO" id="GO:0055085">
    <property type="term" value="P:transmembrane transport"/>
    <property type="evidence" value="ECO:0007669"/>
    <property type="project" value="InterPro"/>
</dbReference>
<proteinExistence type="inferred from homology"/>
<evidence type="ECO:0000256" key="3">
    <source>
        <dbReference type="ARBA" id="ARBA00022475"/>
    </source>
</evidence>
<protein>
    <submittedName>
        <fullName evidence="9">Lactose ABC transporter permease</fullName>
    </submittedName>
</protein>
<organism evidence="9 10">
    <name type="scientific">Oceanobacillus chungangensis</name>
    <dbReference type="NCBI Taxonomy" id="1229152"/>
    <lineage>
        <taxon>Bacteria</taxon>
        <taxon>Bacillati</taxon>
        <taxon>Bacillota</taxon>
        <taxon>Bacilli</taxon>
        <taxon>Bacillales</taxon>
        <taxon>Bacillaceae</taxon>
        <taxon>Oceanobacillus</taxon>
    </lineage>
</organism>
<keyword evidence="4 7" id="KW-0812">Transmembrane</keyword>
<dbReference type="Proteomes" id="UP000256520">
    <property type="component" value="Unassembled WGS sequence"/>
</dbReference>
<keyword evidence="2 7" id="KW-0813">Transport</keyword>
<comment type="caution">
    <text evidence="9">The sequence shown here is derived from an EMBL/GenBank/DDBJ whole genome shotgun (WGS) entry which is preliminary data.</text>
</comment>
<evidence type="ECO:0000256" key="7">
    <source>
        <dbReference type="RuleBase" id="RU363032"/>
    </source>
</evidence>
<feature type="transmembrane region" description="Helical" evidence="7">
    <location>
        <begin position="142"/>
        <end position="168"/>
    </location>
</feature>
<comment type="similarity">
    <text evidence="7">Belongs to the binding-protein-dependent transport system permease family.</text>
</comment>